<comment type="similarity">
    <text evidence="1 3">Belongs to the short-chain dehydrogenases/reductases (SDR) family.</text>
</comment>
<dbReference type="CDD" id="cd05233">
    <property type="entry name" value="SDR_c"/>
    <property type="match status" value="1"/>
</dbReference>
<accession>A0A178MAI6</accession>
<dbReference type="PRINTS" id="PR00080">
    <property type="entry name" value="SDRFAMILY"/>
</dbReference>
<dbReference type="Pfam" id="PF00106">
    <property type="entry name" value="adh_short"/>
    <property type="match status" value="1"/>
</dbReference>
<name>A0A178MAI6_9CHLR</name>
<dbReference type="Gene3D" id="3.40.50.720">
    <property type="entry name" value="NAD(P)-binding Rossmann-like Domain"/>
    <property type="match status" value="1"/>
</dbReference>
<dbReference type="SUPFAM" id="SSF51735">
    <property type="entry name" value="NAD(P)-binding Rossmann-fold domains"/>
    <property type="match status" value="1"/>
</dbReference>
<keyword evidence="6" id="KW-1185">Reference proteome</keyword>
<dbReference type="AlphaFoldDB" id="A0A178MAI6"/>
<evidence type="ECO:0000313" key="5">
    <source>
        <dbReference type="EMBL" id="OAN45048.1"/>
    </source>
</evidence>
<evidence type="ECO:0000256" key="3">
    <source>
        <dbReference type="RuleBase" id="RU000363"/>
    </source>
</evidence>
<feature type="domain" description="Ketoreductase" evidence="4">
    <location>
        <begin position="6"/>
        <end position="189"/>
    </location>
</feature>
<dbReference type="STRING" id="1707952.A6A03_02525"/>
<dbReference type="PANTHER" id="PTHR44196">
    <property type="entry name" value="DEHYDROGENASE/REDUCTASE SDR FAMILY MEMBER 7B"/>
    <property type="match status" value="1"/>
</dbReference>
<dbReference type="GO" id="GO:0016491">
    <property type="term" value="F:oxidoreductase activity"/>
    <property type="evidence" value="ECO:0007669"/>
    <property type="project" value="UniProtKB-KW"/>
</dbReference>
<dbReference type="SMART" id="SM00822">
    <property type="entry name" value="PKS_KR"/>
    <property type="match status" value="1"/>
</dbReference>
<sequence length="267" mass="28546">MRVQNKVIVVTGGGSGIGRALVLHVLAKGARVAAVDLNPAALRETAQLAGAQASRLSTHELNITDRVAVAALPAQVVAAHGAVDGLINNAGIIQPFVRVPDLDEATIERVMNVNFYGTVWMTKAFLPHLLARPEAHIVNISSMGGFVPVPGQTIYGAAKAAVKLFTEGLYSELLETKVRVTVVFPGAVNTNITANSGVSSLPRTDKQPAITPLPAERAAQIIIEGMERNRFRVLVGNDATMMDRLYRLNPQFAVRLIFRQMKSLLGG</sequence>
<evidence type="ECO:0000313" key="6">
    <source>
        <dbReference type="Proteomes" id="UP000078287"/>
    </source>
</evidence>
<dbReference type="InterPro" id="IPR057326">
    <property type="entry name" value="KR_dom"/>
</dbReference>
<organism evidence="5 6">
    <name type="scientific">Chloroflexus islandicus</name>
    <dbReference type="NCBI Taxonomy" id="1707952"/>
    <lineage>
        <taxon>Bacteria</taxon>
        <taxon>Bacillati</taxon>
        <taxon>Chloroflexota</taxon>
        <taxon>Chloroflexia</taxon>
        <taxon>Chloroflexales</taxon>
        <taxon>Chloroflexineae</taxon>
        <taxon>Chloroflexaceae</taxon>
        <taxon>Chloroflexus</taxon>
    </lineage>
</organism>
<evidence type="ECO:0000256" key="2">
    <source>
        <dbReference type="ARBA" id="ARBA00023002"/>
    </source>
</evidence>
<dbReference type="InterPro" id="IPR002347">
    <property type="entry name" value="SDR_fam"/>
</dbReference>
<keyword evidence="2" id="KW-0560">Oxidoreductase</keyword>
<protein>
    <submittedName>
        <fullName evidence="5">Short-chain dehydrogenase</fullName>
    </submittedName>
</protein>
<gene>
    <name evidence="5" type="ORF">A6A03_02525</name>
</gene>
<evidence type="ECO:0000259" key="4">
    <source>
        <dbReference type="SMART" id="SM00822"/>
    </source>
</evidence>
<dbReference type="GO" id="GO:0016020">
    <property type="term" value="C:membrane"/>
    <property type="evidence" value="ECO:0007669"/>
    <property type="project" value="TreeGrafter"/>
</dbReference>
<reference evidence="5 6" key="1">
    <citation type="submission" date="2016-04" db="EMBL/GenBank/DDBJ databases">
        <title>Chloroflexus islandicus sp. nov., a thermophilic filamentous anoxygenic phototrophic bacterium from geyser Strokkur (Iceland).</title>
        <authorList>
            <person name="Gaisin V.A."/>
            <person name="Kalashnikov A.M."/>
            <person name="Sukhacheva M.V."/>
            <person name="Grouzdev D.S."/>
            <person name="Ivanov T.M."/>
            <person name="Kuznetsov B."/>
            <person name="Gorlenko V.M."/>
        </authorList>
    </citation>
    <scope>NUCLEOTIDE SEQUENCE [LARGE SCALE GENOMIC DNA]</scope>
    <source>
        <strain evidence="6">isl-2</strain>
    </source>
</reference>
<dbReference type="RefSeq" id="WP_066788431.1">
    <property type="nucleotide sequence ID" value="NZ_LWQS01000060.1"/>
</dbReference>
<dbReference type="InterPro" id="IPR036291">
    <property type="entry name" value="NAD(P)-bd_dom_sf"/>
</dbReference>
<dbReference type="PRINTS" id="PR00081">
    <property type="entry name" value="GDHRDH"/>
</dbReference>
<dbReference type="EMBL" id="LWQS01000060">
    <property type="protein sequence ID" value="OAN45048.1"/>
    <property type="molecule type" value="Genomic_DNA"/>
</dbReference>
<dbReference type="Proteomes" id="UP000078287">
    <property type="component" value="Unassembled WGS sequence"/>
</dbReference>
<proteinExistence type="inferred from homology"/>
<evidence type="ECO:0000256" key="1">
    <source>
        <dbReference type="ARBA" id="ARBA00006484"/>
    </source>
</evidence>
<dbReference type="PANTHER" id="PTHR44196:SF1">
    <property type="entry name" value="DEHYDROGENASE_REDUCTASE SDR FAMILY MEMBER 7B"/>
    <property type="match status" value="1"/>
</dbReference>
<dbReference type="OrthoDB" id="9775296at2"/>
<comment type="caution">
    <text evidence="5">The sequence shown here is derived from an EMBL/GenBank/DDBJ whole genome shotgun (WGS) entry which is preliminary data.</text>
</comment>